<evidence type="ECO:0000259" key="15">
    <source>
        <dbReference type="PROSITE" id="PS50106"/>
    </source>
</evidence>
<evidence type="ECO:0000256" key="3">
    <source>
        <dbReference type="ARBA" id="ARBA00015325"/>
    </source>
</evidence>
<dbReference type="PROSITE" id="PS50106">
    <property type="entry name" value="PDZ"/>
    <property type="match status" value="1"/>
</dbReference>
<evidence type="ECO:0000256" key="10">
    <source>
        <dbReference type="ARBA" id="ARBA00023186"/>
    </source>
</evidence>
<sequence>MDRRTYTFVVASAAFLFFYLSLRAVVAPPQPEQAPPADQAAEVAAQDGGDVAQAESTAPTSDEVLGSGDEDAESETPETAGIASTKGETEWFTIGSMDPADKHNLLITFRNRGAGIERIEITTRDENGRFAYRRVDTRSGYLGYFAGQPNAKIDGVTVNVVGPGTPAALAVAASGEKGIQVGDVIVAIGETPIASVSDIQESLATSKPGNAVTVEVVRGGDSTKTLLFEAKLSEHPLDLIRLATYGGDDEIKGNLSRLSCLVTLAQVGRKSIPIGERSLQSMADPESLMWTASQQTGDDGSETIRFETTIGSQALESIGGEPVRMTRTFTIRPRSYVVDMDVEVVNLGENPQNLALRLEGPNGITPEGWWYSNKISPNFSGAAARDAVYRTTADGHGLISGMTLLKEARKTPEDPNYPIFASDSSEAASDLKYIGVDAQYFAVAFMPPPEKSSVGSYDRASATIVADASDIEKHKERAVNVSFFLNGKTIEVPPGKGFGQSVQMFAGPKEPDLLDQHGIGDFVYYGWFSFFSSLLSGLLHILQSIVGNYAVAIVLLTVIVRGCMFPLSRNAAVNAQRMQELAPEMKKIAEKYKDDMEGRLKAQQALQKRVGFNPLAGCLPMFLQLPIFMGLYRALSVDIDLRQKPLWSPNGWASNLAAPDQFMYWGDWMPDFIAGRGTGWLGPYLNILPIFVVVLFITQQKLFMPPATDEQTAMTQKVMTIMTLFMGLFFFRVPAGLCIYFIASSLWGIGERLLVKKTLPKGKHFDLDGDGDVIDAVATKRNGDGKKTLTEKLLEQVNQKTPEPPTTPPSKRKRPPKKKKR</sequence>
<comment type="similarity">
    <text evidence="2 13">Belongs to the OXA1/ALB3/YidC family. Type 1 subfamily.</text>
</comment>
<evidence type="ECO:0000256" key="2">
    <source>
        <dbReference type="ARBA" id="ARBA00010527"/>
    </source>
</evidence>
<dbReference type="KEGG" id="smam:Mal15_24610"/>
<keyword evidence="7 13" id="KW-0653">Protein transport</keyword>
<feature type="region of interest" description="Disordered" evidence="14">
    <location>
        <begin position="30"/>
        <end position="88"/>
    </location>
</feature>
<dbReference type="AlphaFoldDB" id="A0A5B9MD12"/>
<keyword evidence="17" id="KW-1185">Reference proteome</keyword>
<evidence type="ECO:0000256" key="7">
    <source>
        <dbReference type="ARBA" id="ARBA00022927"/>
    </source>
</evidence>
<dbReference type="InterPro" id="IPR036034">
    <property type="entry name" value="PDZ_sf"/>
</dbReference>
<dbReference type="InterPro" id="IPR038221">
    <property type="entry name" value="YidC_periplasmic_sf"/>
</dbReference>
<feature type="transmembrane region" description="Helical" evidence="13">
    <location>
        <begin position="679"/>
        <end position="698"/>
    </location>
</feature>
<dbReference type="Gene3D" id="2.30.42.10">
    <property type="match status" value="1"/>
</dbReference>
<keyword evidence="6 13" id="KW-0812">Transmembrane</keyword>
<dbReference type="InterPro" id="IPR028053">
    <property type="entry name" value="Membr_insert_YidC_N"/>
</dbReference>
<dbReference type="InterPro" id="IPR028055">
    <property type="entry name" value="YidC/Oxa/ALB_C"/>
</dbReference>
<dbReference type="CDD" id="cd20070">
    <property type="entry name" value="5TM_YidC_Alb3"/>
    <property type="match status" value="1"/>
</dbReference>
<evidence type="ECO:0000256" key="13">
    <source>
        <dbReference type="HAMAP-Rule" id="MF_01810"/>
    </source>
</evidence>
<accession>A0A5B9MD12</accession>
<evidence type="ECO:0000313" key="17">
    <source>
        <dbReference type="Proteomes" id="UP000321353"/>
    </source>
</evidence>
<dbReference type="GO" id="GO:0005886">
    <property type="term" value="C:plasma membrane"/>
    <property type="evidence" value="ECO:0007669"/>
    <property type="project" value="UniProtKB-SubCell"/>
</dbReference>
<comment type="subunit">
    <text evidence="13">Interacts with the Sec translocase complex via SecD. Specifically interacts with transmembrane segments of nascent integral membrane proteins during membrane integration.</text>
</comment>
<dbReference type="InterPro" id="IPR047196">
    <property type="entry name" value="YidC_ALB_C"/>
</dbReference>
<keyword evidence="5 13" id="KW-1003">Cell membrane</keyword>
<evidence type="ECO:0000256" key="5">
    <source>
        <dbReference type="ARBA" id="ARBA00022475"/>
    </source>
</evidence>
<dbReference type="GO" id="GO:0032977">
    <property type="term" value="F:membrane insertase activity"/>
    <property type="evidence" value="ECO:0007669"/>
    <property type="project" value="InterPro"/>
</dbReference>
<evidence type="ECO:0000256" key="4">
    <source>
        <dbReference type="ARBA" id="ARBA00022448"/>
    </source>
</evidence>
<dbReference type="GO" id="GO:0015031">
    <property type="term" value="P:protein transport"/>
    <property type="evidence" value="ECO:0007669"/>
    <property type="project" value="UniProtKB-KW"/>
</dbReference>
<feature type="domain" description="PDZ" evidence="15">
    <location>
        <begin position="129"/>
        <end position="220"/>
    </location>
</feature>
<comment type="subcellular location">
    <subcellularLocation>
        <location evidence="1">Cell inner membrane</location>
        <topology evidence="1">Multi-pass membrane protein</topology>
    </subcellularLocation>
    <subcellularLocation>
        <location evidence="13">Cell membrane</location>
        <topology evidence="13">Multi-pass membrane protein</topology>
    </subcellularLocation>
</comment>
<gene>
    <name evidence="13 16" type="primary">yidC</name>
    <name evidence="16" type="ORF">Mal15_24610</name>
</gene>
<feature type="transmembrane region" description="Helical" evidence="13">
    <location>
        <begin position="614"/>
        <end position="635"/>
    </location>
</feature>
<name>A0A5B9MD12_9BACT</name>
<dbReference type="CDD" id="cd19961">
    <property type="entry name" value="EcYidC-like_peri"/>
    <property type="match status" value="1"/>
</dbReference>
<feature type="region of interest" description="Disordered" evidence="14">
    <location>
        <begin position="796"/>
        <end position="821"/>
    </location>
</feature>
<dbReference type="Pfam" id="PF13180">
    <property type="entry name" value="PDZ_2"/>
    <property type="match status" value="1"/>
</dbReference>
<dbReference type="SUPFAM" id="SSF50156">
    <property type="entry name" value="PDZ domain-like"/>
    <property type="match status" value="1"/>
</dbReference>
<feature type="transmembrane region" description="Helical" evidence="13">
    <location>
        <begin position="549"/>
        <end position="568"/>
    </location>
</feature>
<dbReference type="InterPro" id="IPR019998">
    <property type="entry name" value="Membr_insert_YidC"/>
</dbReference>
<dbReference type="InterPro" id="IPR001478">
    <property type="entry name" value="PDZ"/>
</dbReference>
<feature type="compositionally biased region" description="Low complexity" evidence="14">
    <location>
        <begin position="35"/>
        <end position="52"/>
    </location>
</feature>
<feature type="transmembrane region" description="Helical" evidence="13">
    <location>
        <begin position="718"/>
        <end position="743"/>
    </location>
</feature>
<dbReference type="SMART" id="SM00228">
    <property type="entry name" value="PDZ"/>
    <property type="match status" value="1"/>
</dbReference>
<dbReference type="PANTHER" id="PTHR12428:SF65">
    <property type="entry name" value="CYTOCHROME C OXIDASE ASSEMBLY PROTEIN COX18, MITOCHONDRIAL"/>
    <property type="match status" value="1"/>
</dbReference>
<keyword evidence="4 13" id="KW-0813">Transport</keyword>
<dbReference type="GO" id="GO:0051205">
    <property type="term" value="P:protein insertion into membrane"/>
    <property type="evidence" value="ECO:0007669"/>
    <property type="project" value="TreeGrafter"/>
</dbReference>
<comment type="function">
    <text evidence="13">Required for the insertion and/or proper folding and/or complex formation of integral membrane proteins into the membrane. Involved in integration of membrane proteins that insert both dependently and independently of the Sec translocase complex, as well as at least some lipoproteins. Aids folding of multispanning membrane proteins.</text>
</comment>
<dbReference type="EMBL" id="CP036264">
    <property type="protein sequence ID" value="QEF98409.1"/>
    <property type="molecule type" value="Genomic_DNA"/>
</dbReference>
<evidence type="ECO:0000256" key="8">
    <source>
        <dbReference type="ARBA" id="ARBA00022989"/>
    </source>
</evidence>
<evidence type="ECO:0000256" key="1">
    <source>
        <dbReference type="ARBA" id="ARBA00004429"/>
    </source>
</evidence>
<keyword evidence="8 13" id="KW-1133">Transmembrane helix</keyword>
<keyword evidence="9 13" id="KW-0472">Membrane</keyword>
<dbReference type="Proteomes" id="UP000321353">
    <property type="component" value="Chromosome"/>
</dbReference>
<dbReference type="HAMAP" id="MF_01810">
    <property type="entry name" value="YidC_type1"/>
    <property type="match status" value="1"/>
</dbReference>
<organism evidence="16 17">
    <name type="scientific">Stieleria maiorica</name>
    <dbReference type="NCBI Taxonomy" id="2795974"/>
    <lineage>
        <taxon>Bacteria</taxon>
        <taxon>Pseudomonadati</taxon>
        <taxon>Planctomycetota</taxon>
        <taxon>Planctomycetia</taxon>
        <taxon>Pirellulales</taxon>
        <taxon>Pirellulaceae</taxon>
        <taxon>Stieleria</taxon>
    </lineage>
</organism>
<evidence type="ECO:0000256" key="11">
    <source>
        <dbReference type="ARBA" id="ARBA00033245"/>
    </source>
</evidence>
<feature type="compositionally biased region" description="Basic residues" evidence="14">
    <location>
        <begin position="810"/>
        <end position="821"/>
    </location>
</feature>
<protein>
    <recommendedName>
        <fullName evidence="3 13">Membrane protein insertase YidC</fullName>
    </recommendedName>
    <alternativeName>
        <fullName evidence="12 13">Foldase YidC</fullName>
    </alternativeName>
    <alternativeName>
        <fullName evidence="11 13">Membrane integrase YidC</fullName>
    </alternativeName>
    <alternativeName>
        <fullName evidence="13">Membrane protein YidC</fullName>
    </alternativeName>
</protein>
<evidence type="ECO:0000256" key="9">
    <source>
        <dbReference type="ARBA" id="ARBA00023136"/>
    </source>
</evidence>
<dbReference type="Pfam" id="PF02096">
    <property type="entry name" value="60KD_IMP"/>
    <property type="match status" value="1"/>
</dbReference>
<evidence type="ECO:0000256" key="12">
    <source>
        <dbReference type="ARBA" id="ARBA00033342"/>
    </source>
</evidence>
<dbReference type="InterPro" id="IPR001708">
    <property type="entry name" value="YidC/ALB3/OXA1/COX18"/>
</dbReference>
<proteinExistence type="inferred from homology"/>
<evidence type="ECO:0000256" key="14">
    <source>
        <dbReference type="SAM" id="MobiDB-lite"/>
    </source>
</evidence>
<evidence type="ECO:0000256" key="6">
    <source>
        <dbReference type="ARBA" id="ARBA00022692"/>
    </source>
</evidence>
<evidence type="ECO:0000313" key="16">
    <source>
        <dbReference type="EMBL" id="QEF98409.1"/>
    </source>
</evidence>
<dbReference type="PANTHER" id="PTHR12428">
    <property type="entry name" value="OXA1"/>
    <property type="match status" value="1"/>
</dbReference>
<reference evidence="16 17" key="1">
    <citation type="submission" date="2019-02" db="EMBL/GenBank/DDBJ databases">
        <title>Planctomycetal bacteria perform biofilm scaping via a novel small molecule.</title>
        <authorList>
            <person name="Jeske O."/>
            <person name="Boedeker C."/>
            <person name="Wiegand S."/>
            <person name="Breitling P."/>
            <person name="Kallscheuer N."/>
            <person name="Jogler M."/>
            <person name="Rohde M."/>
            <person name="Petersen J."/>
            <person name="Medema M.H."/>
            <person name="Surup F."/>
            <person name="Jogler C."/>
        </authorList>
    </citation>
    <scope>NUCLEOTIDE SEQUENCE [LARGE SCALE GENOMIC DNA]</scope>
    <source>
        <strain evidence="16 17">Mal15</strain>
    </source>
</reference>
<dbReference type="RefSeq" id="WP_147867942.1">
    <property type="nucleotide sequence ID" value="NZ_CP036264.1"/>
</dbReference>
<dbReference type="Gene3D" id="2.70.98.90">
    <property type="match status" value="1"/>
</dbReference>
<dbReference type="Pfam" id="PF14849">
    <property type="entry name" value="YidC_periplas"/>
    <property type="match status" value="1"/>
</dbReference>
<dbReference type="NCBIfam" id="TIGR03592">
    <property type="entry name" value="yidC_oxa1_cterm"/>
    <property type="match status" value="1"/>
</dbReference>
<keyword evidence="10 13" id="KW-0143">Chaperone</keyword>